<keyword evidence="4" id="KW-1185">Reference proteome</keyword>
<accession>A0ABW9QPR6</accession>
<dbReference type="InterPro" id="IPR019922">
    <property type="entry name" value="Lucif-like_OxRdatse_MSMEG_4141"/>
</dbReference>
<keyword evidence="1" id="KW-0560">Oxidoreductase</keyword>
<evidence type="ECO:0000313" key="4">
    <source>
        <dbReference type="Proteomes" id="UP000437736"/>
    </source>
</evidence>
<dbReference type="InterPro" id="IPR050564">
    <property type="entry name" value="F420-G6PD/mer"/>
</dbReference>
<dbReference type="EMBL" id="WJHE01000141">
    <property type="protein sequence ID" value="MST31810.1"/>
    <property type="molecule type" value="Genomic_DNA"/>
</dbReference>
<name>A0ABW9QPR6_9ACTN</name>
<dbReference type="SUPFAM" id="SSF51679">
    <property type="entry name" value="Bacterial luciferase-like"/>
    <property type="match status" value="1"/>
</dbReference>
<evidence type="ECO:0000259" key="2">
    <source>
        <dbReference type="Pfam" id="PF00296"/>
    </source>
</evidence>
<dbReference type="Proteomes" id="UP000437736">
    <property type="component" value="Unassembled WGS sequence"/>
</dbReference>
<dbReference type="PANTHER" id="PTHR43244">
    <property type="match status" value="1"/>
</dbReference>
<feature type="domain" description="Luciferase-like" evidence="2">
    <location>
        <begin position="4"/>
        <end position="270"/>
    </location>
</feature>
<dbReference type="InterPro" id="IPR011251">
    <property type="entry name" value="Luciferase-like_dom"/>
</dbReference>
<protein>
    <submittedName>
        <fullName evidence="3">TIGR03620 family F420-dependent LLM class oxidoreductase</fullName>
    </submittedName>
</protein>
<dbReference type="Pfam" id="PF00296">
    <property type="entry name" value="Bac_luciferase"/>
    <property type="match status" value="1"/>
</dbReference>
<reference evidence="3 4" key="1">
    <citation type="submission" date="2019-11" db="EMBL/GenBank/DDBJ databases">
        <title>Acidiferrimicrobium australis gen. nov., sp. nov., an acidophilic and obligately heterotrophic, member of the Actinobacteria that catalyses dissimilatory oxido- reduction of iron isolated from metal-rich acidic water in Chile.</title>
        <authorList>
            <person name="Gonzalez D."/>
            <person name="Huber K."/>
            <person name="Hedrich S."/>
            <person name="Rojas-Villalobos C."/>
            <person name="Quatrini R."/>
            <person name="Dinamarca M.A."/>
            <person name="Schwarz A."/>
            <person name="Canales C."/>
            <person name="Nancucheo I."/>
        </authorList>
    </citation>
    <scope>NUCLEOTIDE SEQUENCE [LARGE SCALE GENOMIC DNA]</scope>
    <source>
        <strain evidence="3 4">USS-CCA1</strain>
    </source>
</reference>
<comment type="caution">
    <text evidence="3">The sequence shown here is derived from an EMBL/GenBank/DDBJ whole genome shotgun (WGS) entry which is preliminary data.</text>
</comment>
<feature type="non-terminal residue" evidence="3">
    <location>
        <position position="298"/>
    </location>
</feature>
<dbReference type="NCBIfam" id="TIGR03620">
    <property type="entry name" value="F420_MSMEG_4141"/>
    <property type="match status" value="1"/>
</dbReference>
<organism evidence="3 4">
    <name type="scientific">Acidiferrimicrobium australe</name>
    <dbReference type="NCBI Taxonomy" id="2664430"/>
    <lineage>
        <taxon>Bacteria</taxon>
        <taxon>Bacillati</taxon>
        <taxon>Actinomycetota</taxon>
        <taxon>Acidimicrobiia</taxon>
        <taxon>Acidimicrobiales</taxon>
        <taxon>Acidimicrobiaceae</taxon>
        <taxon>Acidiferrimicrobium</taxon>
    </lineage>
</organism>
<gene>
    <name evidence="3" type="ORF">GHK86_03580</name>
</gene>
<sequence>MQITPFALPRLGLWTGSLDAVPLAEACELAAEVERLGYGALWVPEVAGRDVFVALGAMLGATTRLVGATGIASIWARDAVTMTGGVKALTEAYPERMLLGLGVSHHTLVEELRGHEYRRPLAAMRAYLEAMDAAPYTGFRPGTPVRRVLAALGPRMLALAAERTEGAHTYFVTPEHTATARAALGDRLLCVEQAVLLEPDPARAREIGRAHTKVYVRLPNYQNNLRRLGFDDADFAAGGSDRLVDAIVAWGDEAAVAGRVRAQLDAGADHVCVQPLAAEARSVPAGQWRHLAPALREV</sequence>
<dbReference type="PANTHER" id="PTHR43244:SF1">
    <property type="entry name" value="5,10-METHYLENETETRAHYDROMETHANOPTERIN REDUCTASE"/>
    <property type="match status" value="1"/>
</dbReference>
<evidence type="ECO:0000313" key="3">
    <source>
        <dbReference type="EMBL" id="MST31810.1"/>
    </source>
</evidence>
<dbReference type="InterPro" id="IPR036661">
    <property type="entry name" value="Luciferase-like_sf"/>
</dbReference>
<dbReference type="Gene3D" id="3.20.20.30">
    <property type="entry name" value="Luciferase-like domain"/>
    <property type="match status" value="1"/>
</dbReference>
<evidence type="ECO:0000256" key="1">
    <source>
        <dbReference type="ARBA" id="ARBA00023002"/>
    </source>
</evidence>
<proteinExistence type="predicted"/>